<comment type="caution">
    <text evidence="1">The sequence shown here is derived from an EMBL/GenBank/DDBJ whole genome shotgun (WGS) entry which is preliminary data.</text>
</comment>
<proteinExistence type="predicted"/>
<organism evidence="1 2">
    <name type="scientific">Trichonephila clavata</name>
    <name type="common">Joro spider</name>
    <name type="synonym">Nephila clavata</name>
    <dbReference type="NCBI Taxonomy" id="2740835"/>
    <lineage>
        <taxon>Eukaryota</taxon>
        <taxon>Metazoa</taxon>
        <taxon>Ecdysozoa</taxon>
        <taxon>Arthropoda</taxon>
        <taxon>Chelicerata</taxon>
        <taxon>Arachnida</taxon>
        <taxon>Araneae</taxon>
        <taxon>Araneomorphae</taxon>
        <taxon>Entelegynae</taxon>
        <taxon>Araneoidea</taxon>
        <taxon>Nephilidae</taxon>
        <taxon>Trichonephila</taxon>
    </lineage>
</organism>
<name>A0A8X6G8A5_TRICU</name>
<evidence type="ECO:0000313" key="1">
    <source>
        <dbReference type="EMBL" id="GFQ99235.1"/>
    </source>
</evidence>
<feature type="non-terminal residue" evidence="1">
    <location>
        <position position="54"/>
    </location>
</feature>
<gene>
    <name evidence="1" type="ORF">TNCT_358291</name>
</gene>
<accession>A0A8X6G8A5</accession>
<evidence type="ECO:0000313" key="2">
    <source>
        <dbReference type="Proteomes" id="UP000887116"/>
    </source>
</evidence>
<dbReference type="AlphaFoldDB" id="A0A8X6G8A5"/>
<protein>
    <submittedName>
        <fullName evidence="1">Uncharacterized protein</fullName>
    </submittedName>
</protein>
<dbReference type="Proteomes" id="UP000887116">
    <property type="component" value="Unassembled WGS sequence"/>
</dbReference>
<dbReference type="EMBL" id="BMAO01015082">
    <property type="protein sequence ID" value="GFQ99235.1"/>
    <property type="molecule type" value="Genomic_DNA"/>
</dbReference>
<keyword evidence="2" id="KW-1185">Reference proteome</keyword>
<sequence>MFPTTSICSQTSPILSFKDEQSSLTVSIHHIGLLLEQHSLAEKISFEKLQSFIW</sequence>
<reference evidence="1" key="1">
    <citation type="submission" date="2020-07" db="EMBL/GenBank/DDBJ databases">
        <title>Multicomponent nature underlies the extraordinary mechanical properties of spider dragline silk.</title>
        <authorList>
            <person name="Kono N."/>
            <person name="Nakamura H."/>
            <person name="Mori M."/>
            <person name="Yoshida Y."/>
            <person name="Ohtoshi R."/>
            <person name="Malay A.D."/>
            <person name="Moran D.A.P."/>
            <person name="Tomita M."/>
            <person name="Numata K."/>
            <person name="Arakawa K."/>
        </authorList>
    </citation>
    <scope>NUCLEOTIDE SEQUENCE</scope>
</reference>